<organism evidence="1">
    <name type="scientific">Rhizophagus irregularis (strain DAOM 181602 / DAOM 197198 / MUCL 43194)</name>
    <name type="common">Arbuscular mycorrhizal fungus</name>
    <name type="synonym">Glomus intraradices</name>
    <dbReference type="NCBI Taxonomy" id="747089"/>
    <lineage>
        <taxon>Eukaryota</taxon>
        <taxon>Fungi</taxon>
        <taxon>Fungi incertae sedis</taxon>
        <taxon>Mucoromycota</taxon>
        <taxon>Glomeromycotina</taxon>
        <taxon>Glomeromycetes</taxon>
        <taxon>Glomerales</taxon>
        <taxon>Glomeraceae</taxon>
        <taxon>Rhizophagus</taxon>
    </lineage>
</organism>
<dbReference type="HOGENOM" id="CLU_1886856_0_0_1"/>
<proteinExistence type="predicted"/>
<sequence length="135" mass="15240">MTITSESVTTHNAVNFSIPIFSTIENTSLTKRSTVAKSFGFSDCPNILSIFVLALIASSLKIRPDNVVRGVRRIRSHKEINNKLISMTENEIPVATMTSVRLDPKNFCSKKKLVFPTLREVLAKFVFEQFNNENF</sequence>
<dbReference type="EMBL" id="KI295578">
    <property type="protein sequence ID" value="ESA02630.1"/>
    <property type="molecule type" value="Genomic_DNA"/>
</dbReference>
<accession>U9T3B7</accession>
<evidence type="ECO:0000313" key="1">
    <source>
        <dbReference type="EMBL" id="ESA02630.1"/>
    </source>
</evidence>
<gene>
    <name evidence="1" type="ORF">GLOINDRAFT_86273</name>
</gene>
<reference evidence="1" key="1">
    <citation type="submission" date="2013-07" db="EMBL/GenBank/DDBJ databases">
        <title>The genome of an arbuscular mycorrhizal fungus provides insights into the evolution of the oldest plant symbiosis.</title>
        <authorList>
            <consortium name="DOE Joint Genome Institute"/>
            <person name="Tisserant E."/>
            <person name="Malbreil M."/>
            <person name="Kuo A."/>
            <person name="Kohler A."/>
            <person name="Symeonidi A."/>
            <person name="Balestrini R."/>
            <person name="Charron P."/>
            <person name="Duensing N."/>
            <person name="Frei-dit-Frey N."/>
            <person name="Gianinazzi-Pearson V."/>
            <person name="Gilbert B."/>
            <person name="Handa Y."/>
            <person name="Hijri M."/>
            <person name="Kaul R."/>
            <person name="Kawaguchi M."/>
            <person name="Krajinski F."/>
            <person name="Lammers P."/>
            <person name="Lapierre D."/>
            <person name="Masclaux F.G."/>
            <person name="Murat C."/>
            <person name="Morin E."/>
            <person name="Ndikumana S."/>
            <person name="Pagni M."/>
            <person name="Petitpierre D."/>
            <person name="Requena N."/>
            <person name="Rosikiewicz P."/>
            <person name="Riley R."/>
            <person name="Saito K."/>
            <person name="San Clemente H."/>
            <person name="Shapiro H."/>
            <person name="van Tuinen D."/>
            <person name="Becard G."/>
            <person name="Bonfante P."/>
            <person name="Paszkowski U."/>
            <person name="Shachar-Hill Y."/>
            <person name="Young J.P."/>
            <person name="Sanders I.R."/>
            <person name="Henrissat B."/>
            <person name="Rensing S.A."/>
            <person name="Grigoriev I.V."/>
            <person name="Corradi N."/>
            <person name="Roux C."/>
            <person name="Martin F."/>
        </authorList>
    </citation>
    <scope>NUCLEOTIDE SEQUENCE</scope>
    <source>
        <strain evidence="1">DAOM 197198</strain>
    </source>
</reference>
<name>U9T3B7_RHIID</name>
<dbReference type="AlphaFoldDB" id="U9T3B7"/>
<protein>
    <submittedName>
        <fullName evidence="1">Uncharacterized protein</fullName>
    </submittedName>
</protein>